<keyword evidence="2" id="KW-0813">Transport</keyword>
<comment type="subcellular location">
    <subcellularLocation>
        <location evidence="1">Cytoplasm</location>
    </subcellularLocation>
</comment>
<gene>
    <name evidence="8" type="ORF">A8F95_14215</name>
</gene>
<proteinExistence type="predicted"/>
<keyword evidence="5" id="KW-0598">Phosphotransferase system</keyword>
<keyword evidence="9" id="KW-1185">Reference proteome</keyword>
<evidence type="ECO:0000256" key="4">
    <source>
        <dbReference type="ARBA" id="ARBA00022679"/>
    </source>
</evidence>
<dbReference type="InterPro" id="IPR050890">
    <property type="entry name" value="PTS_EIIA_component"/>
</dbReference>
<dbReference type="PROSITE" id="PS51093">
    <property type="entry name" value="PTS_EIIA_TYPE_1"/>
    <property type="match status" value="1"/>
</dbReference>
<dbReference type="RefSeq" id="WP_065411750.1">
    <property type="nucleotide sequence ID" value="NZ_MAYT01000029.1"/>
</dbReference>
<dbReference type="GO" id="GO:0005737">
    <property type="term" value="C:cytoplasm"/>
    <property type="evidence" value="ECO:0007669"/>
    <property type="project" value="UniProtKB-SubCell"/>
</dbReference>
<feature type="domain" description="PTS EIIA type-1" evidence="7">
    <location>
        <begin position="34"/>
        <end position="138"/>
    </location>
</feature>
<dbReference type="Pfam" id="PF00358">
    <property type="entry name" value="PTS_EIIA_1"/>
    <property type="match status" value="1"/>
</dbReference>
<dbReference type="NCBIfam" id="TIGR00830">
    <property type="entry name" value="PTBA"/>
    <property type="match status" value="1"/>
</dbReference>
<dbReference type="EMBL" id="MAYT01000029">
    <property type="protein sequence ID" value="OCA82877.1"/>
    <property type="molecule type" value="Genomic_DNA"/>
</dbReference>
<accession>A0A1B9AGB5</accession>
<organism evidence="8 9">
    <name type="scientific">Pseudobacillus wudalianchiensis</name>
    <dbReference type="NCBI Taxonomy" id="1743143"/>
    <lineage>
        <taxon>Bacteria</taxon>
        <taxon>Bacillati</taxon>
        <taxon>Bacillota</taxon>
        <taxon>Bacilli</taxon>
        <taxon>Bacillales</taxon>
        <taxon>Bacillaceae</taxon>
        <taxon>Pseudobacillus</taxon>
    </lineage>
</organism>
<dbReference type="Proteomes" id="UP000092578">
    <property type="component" value="Unassembled WGS sequence"/>
</dbReference>
<keyword evidence="4" id="KW-0808">Transferase</keyword>
<keyword evidence="3 8" id="KW-0762">Sugar transport</keyword>
<evidence type="ECO:0000256" key="1">
    <source>
        <dbReference type="ARBA" id="ARBA00004496"/>
    </source>
</evidence>
<dbReference type="FunFam" id="2.70.70.10:FF:000001">
    <property type="entry name" value="PTS system glucose-specific IIA component"/>
    <property type="match status" value="1"/>
</dbReference>
<name>A0A1B9AGB5_9BACI</name>
<evidence type="ECO:0000256" key="2">
    <source>
        <dbReference type="ARBA" id="ARBA00022448"/>
    </source>
</evidence>
<dbReference type="PANTHER" id="PTHR45008">
    <property type="entry name" value="PTS SYSTEM GLUCOSE-SPECIFIC EIIA COMPONENT"/>
    <property type="match status" value="1"/>
</dbReference>
<keyword evidence="6" id="KW-0418">Kinase</keyword>
<reference evidence="9" key="1">
    <citation type="submission" date="2016-05" db="EMBL/GenBank/DDBJ databases">
        <authorList>
            <person name="Liu B."/>
            <person name="Wang J."/>
            <person name="Zhu Y."/>
            <person name="Liu G."/>
            <person name="Chen Q."/>
            <person name="Chen Z."/>
            <person name="Lan J."/>
            <person name="Che J."/>
            <person name="Ge C."/>
            <person name="Shi H."/>
            <person name="Pan Z."/>
            <person name="Liu X."/>
        </authorList>
    </citation>
    <scope>NUCLEOTIDE SEQUENCE [LARGE SCALE GENOMIC DNA]</scope>
    <source>
        <strain evidence="9">FJAT-27215</strain>
    </source>
</reference>
<dbReference type="AlphaFoldDB" id="A0A1B9AGB5"/>
<dbReference type="Gene3D" id="2.70.70.10">
    <property type="entry name" value="Glucose Permease (Domain IIA)"/>
    <property type="match status" value="1"/>
</dbReference>
<evidence type="ECO:0000259" key="7">
    <source>
        <dbReference type="PROSITE" id="PS51093"/>
    </source>
</evidence>
<evidence type="ECO:0000256" key="6">
    <source>
        <dbReference type="ARBA" id="ARBA00022777"/>
    </source>
</evidence>
<dbReference type="PROSITE" id="PS00371">
    <property type="entry name" value="PTS_EIIA_TYPE_1_HIS"/>
    <property type="match status" value="1"/>
</dbReference>
<dbReference type="GO" id="GO:0009401">
    <property type="term" value="P:phosphoenolpyruvate-dependent sugar phosphotransferase system"/>
    <property type="evidence" value="ECO:0007669"/>
    <property type="project" value="UniProtKB-KW"/>
</dbReference>
<protein>
    <submittedName>
        <fullName evidence="8">PTS glucose transporter subunit IIA</fullName>
    </submittedName>
</protein>
<comment type="caution">
    <text evidence="8">The sequence shown here is derived from an EMBL/GenBank/DDBJ whole genome shotgun (WGS) entry which is preliminary data.</text>
</comment>
<evidence type="ECO:0000313" key="8">
    <source>
        <dbReference type="EMBL" id="OCA82877.1"/>
    </source>
</evidence>
<dbReference type="GO" id="GO:0016301">
    <property type="term" value="F:kinase activity"/>
    <property type="evidence" value="ECO:0007669"/>
    <property type="project" value="UniProtKB-KW"/>
</dbReference>
<dbReference type="PANTHER" id="PTHR45008:SF1">
    <property type="entry name" value="PTS SYSTEM GLUCOSE-SPECIFIC EIIA COMPONENT"/>
    <property type="match status" value="1"/>
</dbReference>
<dbReference type="InterPro" id="IPR011055">
    <property type="entry name" value="Dup_hybrid_motif"/>
</dbReference>
<dbReference type="SUPFAM" id="SSF51261">
    <property type="entry name" value="Duplicated hybrid motif"/>
    <property type="match status" value="1"/>
</dbReference>
<sequence>MFKKLFGKKEAASETINIYAPVSGRFVPLAEVPDPVFAQKMMGDGVAIEPSEGTIVSPIKGEIVLVFPTMHAIGLKAENGAELLVHIGLDTVIMNGEGFTLHVEEGDKVAPGDKLVTFDLELVKLKAKSAITPVIITNSDDMQDIERKEYVEVVSGQSEIMIVTSS</sequence>
<evidence type="ECO:0000313" key="9">
    <source>
        <dbReference type="Proteomes" id="UP000092578"/>
    </source>
</evidence>
<evidence type="ECO:0000256" key="5">
    <source>
        <dbReference type="ARBA" id="ARBA00022683"/>
    </source>
</evidence>
<evidence type="ECO:0000256" key="3">
    <source>
        <dbReference type="ARBA" id="ARBA00022597"/>
    </source>
</evidence>
<dbReference type="InterPro" id="IPR001127">
    <property type="entry name" value="PTS_EIIA_1_perm"/>
</dbReference>